<dbReference type="NCBIfam" id="NF033517">
    <property type="entry name" value="transpos_IS66"/>
    <property type="match status" value="1"/>
</dbReference>
<evidence type="ECO:0000259" key="2">
    <source>
        <dbReference type="Pfam" id="PF03050"/>
    </source>
</evidence>
<dbReference type="AlphaFoldDB" id="A0A1Y6CQY3"/>
<dbReference type="EMBL" id="FWZT01000046">
    <property type="protein sequence ID" value="SMF83345.1"/>
    <property type="molecule type" value="Genomic_DNA"/>
</dbReference>
<gene>
    <name evidence="4" type="ORF">SAMN06296036_1469</name>
</gene>
<dbReference type="InterPro" id="IPR004291">
    <property type="entry name" value="Transposase_IS66_central"/>
</dbReference>
<proteinExistence type="predicted"/>
<organism evidence="4 5">
    <name type="scientific">Pseudobacteriovorax antillogorgiicola</name>
    <dbReference type="NCBI Taxonomy" id="1513793"/>
    <lineage>
        <taxon>Bacteria</taxon>
        <taxon>Pseudomonadati</taxon>
        <taxon>Bdellovibrionota</taxon>
        <taxon>Oligoflexia</taxon>
        <taxon>Oligoflexales</taxon>
        <taxon>Pseudobacteriovoracaceae</taxon>
        <taxon>Pseudobacteriovorax</taxon>
    </lineage>
</organism>
<evidence type="ECO:0000256" key="1">
    <source>
        <dbReference type="SAM" id="MobiDB-lite"/>
    </source>
</evidence>
<dbReference type="RefSeq" id="WP_132326326.1">
    <property type="nucleotide sequence ID" value="NZ_FWZT01000046.1"/>
</dbReference>
<name>A0A1Y6CQY3_9BACT</name>
<evidence type="ECO:0000313" key="4">
    <source>
        <dbReference type="EMBL" id="SMF83345.1"/>
    </source>
</evidence>
<dbReference type="InterPro" id="IPR052344">
    <property type="entry name" value="Transposase-related"/>
</dbReference>
<feature type="domain" description="Transposase IS66 C-terminal" evidence="3">
    <location>
        <begin position="459"/>
        <end position="496"/>
    </location>
</feature>
<dbReference type="PANTHER" id="PTHR33678:SF1">
    <property type="entry name" value="BLL1576 PROTEIN"/>
    <property type="match status" value="1"/>
</dbReference>
<feature type="region of interest" description="Disordered" evidence="1">
    <location>
        <begin position="63"/>
        <end position="117"/>
    </location>
</feature>
<feature type="compositionally biased region" description="Basic and acidic residues" evidence="1">
    <location>
        <begin position="82"/>
        <end position="99"/>
    </location>
</feature>
<evidence type="ECO:0000259" key="3">
    <source>
        <dbReference type="Pfam" id="PF13817"/>
    </source>
</evidence>
<dbReference type="Pfam" id="PF03050">
    <property type="entry name" value="DDE_Tnp_IS66"/>
    <property type="match status" value="1"/>
</dbReference>
<reference evidence="5" key="1">
    <citation type="submission" date="2017-04" db="EMBL/GenBank/DDBJ databases">
        <authorList>
            <person name="Varghese N."/>
            <person name="Submissions S."/>
        </authorList>
    </citation>
    <scope>NUCLEOTIDE SEQUENCE [LARGE SCALE GENOMIC DNA]</scope>
    <source>
        <strain evidence="5">RKEM611</strain>
    </source>
</reference>
<evidence type="ECO:0000313" key="5">
    <source>
        <dbReference type="Proteomes" id="UP000192907"/>
    </source>
</evidence>
<feature type="compositionally biased region" description="Basic residues" evidence="1">
    <location>
        <begin position="100"/>
        <end position="117"/>
    </location>
</feature>
<sequence>MKFSEIKSELAPFEALIETIPEDQIQGIKISRILLSKIDELFEELAVKEERISYLTTELFGKNKNKEDPDSEVADEKDQDEDPKKSEKEAKKRVEDAKSPKKNMPKGSAKKQTVRRRVPKGLKCSACHGDVKDIGYGHKASEIDLIKMGVLDREYLLHRGRCSCGEVDFEMPRPERVLEQRIYTSEFISQLIVSKFKFHLSVYRQQKQFLDAGIYVNRNVLNDLVNNAWKELEPVVKRLRQIAREQKYKYCDETPICRVKKGKSKRYYLWCLHTELAVVFELTEKRNQALAKDFIGEGGTVMTDGLGIYSEKSIDGVHGNCLAHCLQKFFRSFSSFSEESDRAIDFMVEVYKVEKEAKAEGLSPEDRLALRQKKSAKHMADFRAFLENLNPPPRSALGKAISYTLERWKEITLFLRDGGIEVDNNRVESIFRDVKLGLKNYLFVMSDLGGEAMAGFYNLIMTCELHGINPQDYLADILVRLANGHPASDIDALLPWSWKADASRLKISSKDEHVEQEYPRELLVKKLGLEGKIYFDDPDETLDDGAHIYEMTALSP</sequence>
<accession>A0A1Y6CQY3</accession>
<dbReference type="Pfam" id="PF13817">
    <property type="entry name" value="DDE_Tnp_IS66_C"/>
    <property type="match status" value="1"/>
</dbReference>
<dbReference type="PANTHER" id="PTHR33678">
    <property type="entry name" value="BLL1576 PROTEIN"/>
    <property type="match status" value="1"/>
</dbReference>
<dbReference type="OrthoDB" id="5297451at2"/>
<protein>
    <submittedName>
        <fullName evidence="4">Transposase</fullName>
    </submittedName>
</protein>
<dbReference type="InterPro" id="IPR039552">
    <property type="entry name" value="IS66_C"/>
</dbReference>
<dbReference type="STRING" id="1513793.SAMN06296036_1469"/>
<keyword evidence="5" id="KW-1185">Reference proteome</keyword>
<feature type="domain" description="Transposase IS66 central" evidence="2">
    <location>
        <begin position="182"/>
        <end position="451"/>
    </location>
</feature>
<dbReference type="Proteomes" id="UP000192907">
    <property type="component" value="Unassembled WGS sequence"/>
</dbReference>
<feature type="compositionally biased region" description="Acidic residues" evidence="1">
    <location>
        <begin position="69"/>
        <end position="81"/>
    </location>
</feature>